<dbReference type="AlphaFoldDB" id="A0A8D8VMB9"/>
<sequence>MAYKYNSPLRINTSVISNDESYDNVPGSVYATPGTPNQSFLHSGSPKLDRNWRQPQPPPPPPRYSGYMPYKRNRPQPVQEPKIAKIYGTYKLLNRFITKCDYPGLTVFKVSCIGTYKLFLFSR</sequence>
<organism evidence="2">
    <name type="scientific">Cacopsylla melanoneura</name>
    <dbReference type="NCBI Taxonomy" id="428564"/>
    <lineage>
        <taxon>Eukaryota</taxon>
        <taxon>Metazoa</taxon>
        <taxon>Ecdysozoa</taxon>
        <taxon>Arthropoda</taxon>
        <taxon>Hexapoda</taxon>
        <taxon>Insecta</taxon>
        <taxon>Pterygota</taxon>
        <taxon>Neoptera</taxon>
        <taxon>Paraneoptera</taxon>
        <taxon>Hemiptera</taxon>
        <taxon>Sternorrhyncha</taxon>
        <taxon>Psylloidea</taxon>
        <taxon>Psyllidae</taxon>
        <taxon>Psyllinae</taxon>
        <taxon>Cacopsylla</taxon>
    </lineage>
</organism>
<name>A0A8D8VMB9_9HEMI</name>
<dbReference type="EMBL" id="HBUF01066142">
    <property type="protein sequence ID" value="CAG6627693.1"/>
    <property type="molecule type" value="Transcribed_RNA"/>
</dbReference>
<protein>
    <submittedName>
        <fullName evidence="2">Uncharacterized protein</fullName>
    </submittedName>
</protein>
<feature type="region of interest" description="Disordered" evidence="1">
    <location>
        <begin position="16"/>
        <end position="75"/>
    </location>
</feature>
<evidence type="ECO:0000313" key="2">
    <source>
        <dbReference type="EMBL" id="CAG6627693.1"/>
    </source>
</evidence>
<accession>A0A8D8VMB9</accession>
<reference evidence="2" key="1">
    <citation type="submission" date="2021-05" db="EMBL/GenBank/DDBJ databases">
        <authorList>
            <person name="Alioto T."/>
            <person name="Alioto T."/>
            <person name="Gomez Garrido J."/>
        </authorList>
    </citation>
    <scope>NUCLEOTIDE SEQUENCE</scope>
</reference>
<proteinExistence type="predicted"/>
<evidence type="ECO:0000256" key="1">
    <source>
        <dbReference type="SAM" id="MobiDB-lite"/>
    </source>
</evidence>